<evidence type="ECO:0000313" key="8">
    <source>
        <dbReference type="Proteomes" id="UP000500890"/>
    </source>
</evidence>
<dbReference type="PANTHER" id="PTHR21666:SF270">
    <property type="entry name" value="MUREIN HYDROLASE ACTIVATOR ENVC"/>
    <property type="match status" value="1"/>
</dbReference>
<dbReference type="GO" id="GO:0004222">
    <property type="term" value="F:metalloendopeptidase activity"/>
    <property type="evidence" value="ECO:0007669"/>
    <property type="project" value="TreeGrafter"/>
</dbReference>
<feature type="coiled-coil region" evidence="2">
    <location>
        <begin position="24"/>
        <end position="111"/>
    </location>
</feature>
<feature type="compositionally biased region" description="Basic and acidic residues" evidence="3">
    <location>
        <begin position="254"/>
        <end position="263"/>
    </location>
</feature>
<feature type="signal peptide" evidence="4">
    <location>
        <begin position="1"/>
        <end position="24"/>
    </location>
</feature>
<evidence type="ECO:0000313" key="7">
    <source>
        <dbReference type="EMBL" id="QIL45866.1"/>
    </source>
</evidence>
<organism evidence="7 8">
    <name type="scientific">Vagococcus coleopterorum</name>
    <dbReference type="NCBI Taxonomy" id="2714946"/>
    <lineage>
        <taxon>Bacteria</taxon>
        <taxon>Bacillati</taxon>
        <taxon>Bacillota</taxon>
        <taxon>Bacilli</taxon>
        <taxon>Lactobacillales</taxon>
        <taxon>Enterococcaceae</taxon>
        <taxon>Vagococcus</taxon>
    </lineage>
</organism>
<accession>A0A6G8ALI7</accession>
<feature type="region of interest" description="Disordered" evidence="3">
    <location>
        <begin position="237"/>
        <end position="293"/>
    </location>
</feature>
<evidence type="ECO:0000259" key="5">
    <source>
        <dbReference type="Pfam" id="PF01551"/>
    </source>
</evidence>
<dbReference type="InterPro" id="IPR050570">
    <property type="entry name" value="Cell_wall_metabolism_enzyme"/>
</dbReference>
<name>A0A6G8ALI7_9ENTE</name>
<keyword evidence="1 4" id="KW-0732">Signal</keyword>
<dbReference type="Pfam" id="PF01551">
    <property type="entry name" value="Peptidase_M23"/>
    <property type="match status" value="1"/>
</dbReference>
<dbReference type="SUPFAM" id="SSF51261">
    <property type="entry name" value="Duplicated hybrid motif"/>
    <property type="match status" value="1"/>
</dbReference>
<dbReference type="AlphaFoldDB" id="A0A6G8ALI7"/>
<feature type="domain" description="Peptidoglycan hydrolase PcsB coiled-coil" evidence="6">
    <location>
        <begin position="88"/>
        <end position="159"/>
    </location>
</feature>
<dbReference type="Proteomes" id="UP000500890">
    <property type="component" value="Chromosome"/>
</dbReference>
<gene>
    <name evidence="7" type="ORF">G7081_01545</name>
</gene>
<evidence type="ECO:0000256" key="1">
    <source>
        <dbReference type="ARBA" id="ARBA00022729"/>
    </source>
</evidence>
<dbReference type="Gene3D" id="2.70.70.10">
    <property type="entry name" value="Glucose Permease (Domain IIA)"/>
    <property type="match status" value="1"/>
</dbReference>
<dbReference type="RefSeq" id="WP_166006786.1">
    <property type="nucleotide sequence ID" value="NZ_CP049886.1"/>
</dbReference>
<dbReference type="PANTHER" id="PTHR21666">
    <property type="entry name" value="PEPTIDASE-RELATED"/>
    <property type="match status" value="1"/>
</dbReference>
<feature type="compositionally biased region" description="Low complexity" evidence="3">
    <location>
        <begin position="239"/>
        <end position="253"/>
    </location>
</feature>
<dbReference type="Pfam" id="PF24568">
    <property type="entry name" value="CC_PcsB"/>
    <property type="match status" value="1"/>
</dbReference>
<sequence length="419" mass="45443">MKKIIISGLSMATLMLMMPTINHADELDTKIQEKNLKIEEIAKDKKTADAYLAKLAKEVATLEAEYNDTLAEKVKSEKKLSDIQKKIVILKDKIEKRTSQLENQARNAQVNAKGTAWIDILINSESIGDAVSKTVAMSQLVSQSNEVIEEQKADQDELSTLETKVSGEVKKVTAKTEELADNKKALAAVKSEQDVKVNEISAALATEKSEKVKFEKQKEEAEKKREEEMKRIAKEQELQAKAAADRAQASAKAEAAEVSRQEAEANNTLGETTDNVQNEEKTPKPESSGWANPLAGGYTITSGFGWRPDPNGVSGNGHDGIDMAGAYGQQIMASRGGKVVESGFHYSAGNHIIIDHGDGYYSYYMHMSSIISGVGQTVSQGQVIGLMGSTGNSTGTHLHFGISTGIWSGFLNPMGFVSL</sequence>
<dbReference type="Gene3D" id="6.10.250.3150">
    <property type="match status" value="1"/>
</dbReference>
<feature type="chain" id="PRO_5026288484" evidence="4">
    <location>
        <begin position="25"/>
        <end position="419"/>
    </location>
</feature>
<keyword evidence="8" id="KW-1185">Reference proteome</keyword>
<protein>
    <submittedName>
        <fullName evidence="7">Peptidoglycan DD-metalloendopeptidase family protein</fullName>
    </submittedName>
</protein>
<evidence type="ECO:0000256" key="4">
    <source>
        <dbReference type="SAM" id="SignalP"/>
    </source>
</evidence>
<keyword evidence="2" id="KW-0175">Coiled coil</keyword>
<evidence type="ECO:0000256" key="3">
    <source>
        <dbReference type="SAM" id="MobiDB-lite"/>
    </source>
</evidence>
<dbReference type="KEGG" id="vah:G7081_01545"/>
<reference evidence="7 8" key="1">
    <citation type="submission" date="2020-03" db="EMBL/GenBank/DDBJ databases">
        <title>Vagococcus sp. nov., isolated from beetles.</title>
        <authorList>
            <person name="Hyun D.-W."/>
            <person name="Bae J.-W."/>
        </authorList>
    </citation>
    <scope>NUCLEOTIDE SEQUENCE [LARGE SCALE GENOMIC DNA]</scope>
    <source>
        <strain evidence="7 8">HDW17A</strain>
    </source>
</reference>
<feature type="compositionally biased region" description="Polar residues" evidence="3">
    <location>
        <begin position="264"/>
        <end position="276"/>
    </location>
</feature>
<dbReference type="InterPro" id="IPR057309">
    <property type="entry name" value="PcsB_CC"/>
</dbReference>
<dbReference type="InterPro" id="IPR011055">
    <property type="entry name" value="Dup_hybrid_motif"/>
</dbReference>
<dbReference type="EMBL" id="CP049886">
    <property type="protein sequence ID" value="QIL45866.1"/>
    <property type="molecule type" value="Genomic_DNA"/>
</dbReference>
<evidence type="ECO:0000256" key="2">
    <source>
        <dbReference type="SAM" id="Coils"/>
    </source>
</evidence>
<dbReference type="InterPro" id="IPR016047">
    <property type="entry name" value="M23ase_b-sheet_dom"/>
</dbReference>
<proteinExistence type="predicted"/>
<evidence type="ECO:0000259" key="6">
    <source>
        <dbReference type="Pfam" id="PF24568"/>
    </source>
</evidence>
<dbReference type="CDD" id="cd12797">
    <property type="entry name" value="M23_peptidase"/>
    <property type="match status" value="1"/>
</dbReference>
<feature type="domain" description="M23ase beta-sheet core" evidence="5">
    <location>
        <begin position="317"/>
        <end position="403"/>
    </location>
</feature>